<dbReference type="InterPro" id="IPR055688">
    <property type="entry name" value="LtfC/p132/Gp6_b-sand"/>
</dbReference>
<name>A0A873WTC6_9CAUD</name>
<dbReference type="EMBL" id="MW057857">
    <property type="protein sequence ID" value="QPB12124.1"/>
    <property type="molecule type" value="Genomic_DNA"/>
</dbReference>
<evidence type="ECO:0000259" key="1">
    <source>
        <dbReference type="Pfam" id="PF23926"/>
    </source>
</evidence>
<dbReference type="RefSeq" id="YP_010113911.1">
    <property type="nucleotide sequence ID" value="NC_055910.1"/>
</dbReference>
<feature type="domain" description="LtfC/p132/Gp6 beta-sandwich" evidence="1">
    <location>
        <begin position="3"/>
        <end position="130"/>
    </location>
</feature>
<reference evidence="2 3" key="1">
    <citation type="submission" date="2020-10" db="EMBL/GenBank/DDBJ databases">
        <title>Novel bacteriophages targeting Providencia spp. as potential agents for phage therapy.</title>
        <authorList>
            <person name="Rakov C."/>
            <person name="Alkalay-Oren S."/>
            <person name="Coppenhagen-Glazer S."/>
            <person name="Hazan R."/>
        </authorList>
    </citation>
    <scope>NUCLEOTIDE SEQUENCE [LARGE SCALE GENOMIC DNA]</scope>
</reference>
<keyword evidence="3" id="KW-1185">Reference proteome</keyword>
<accession>A0A873WTC6</accession>
<evidence type="ECO:0000313" key="3">
    <source>
        <dbReference type="Proteomes" id="UP000663042"/>
    </source>
</evidence>
<dbReference type="Pfam" id="PF23926">
    <property type="entry name" value="LtfC"/>
    <property type="match status" value="1"/>
</dbReference>
<dbReference type="GeneID" id="65132471"/>
<dbReference type="KEGG" id="vg:65132471"/>
<protein>
    <recommendedName>
        <fullName evidence="1">LtfC/p132/Gp6 beta-sandwich domain-containing protein</fullName>
    </recommendedName>
</protein>
<sequence length="136" mass="15105">MIENRVLDLSVDSKIAFAYVLKFQDVSVDPQGNTTTTDIDITGATFKSSIKDSLDDDGRLITDIDIRVATPNAGIATMTITKDKVDILEKAAVKDREKYNPRIRFVGYYDVIMTMPNKTPIRILEGKVYINDGVTG</sequence>
<organism evidence="2 3">
    <name type="scientific">Providencia phage PSTCR5</name>
    <dbReference type="NCBI Taxonomy" id="2783547"/>
    <lineage>
        <taxon>Viruses</taxon>
        <taxon>Duplodnaviria</taxon>
        <taxon>Heunggongvirae</taxon>
        <taxon>Uroviricota</taxon>
        <taxon>Caudoviricetes</taxon>
        <taxon>Demerecviridae</taxon>
        <taxon>Priunavirus</taxon>
        <taxon>Priunavirus PSTCR5</taxon>
    </lineage>
</organism>
<proteinExistence type="predicted"/>
<dbReference type="Proteomes" id="UP000663042">
    <property type="component" value="Segment"/>
</dbReference>
<evidence type="ECO:0000313" key="2">
    <source>
        <dbReference type="EMBL" id="QPB12124.1"/>
    </source>
</evidence>